<dbReference type="EMBL" id="GU567974">
    <property type="protein sequence ID" value="ADI22068.1"/>
    <property type="molecule type" value="Genomic_DNA"/>
</dbReference>
<dbReference type="Gene3D" id="3.40.50.300">
    <property type="entry name" value="P-loop containing nucleotide triphosphate hydrolases"/>
    <property type="match status" value="1"/>
</dbReference>
<dbReference type="InterPro" id="IPR027417">
    <property type="entry name" value="P-loop_NTPase"/>
</dbReference>
<name>E7C3P4_9BACT</name>
<dbReference type="PANTHER" id="PTHR43127">
    <property type="entry name" value="DEVELOPMENTALLY-REGULATED GTP-BINDING PROTEIN 2"/>
    <property type="match status" value="1"/>
</dbReference>
<sequence>MPANLTHKYQKAEEEYRRAQSLEEQIACLEFMLQVIPKHKGTEKLQADLKSRLKEARAEQHVEKASVKKGLSYRIPRQGAGTVVVIGGPNAGKTRVLAELSNAAPEVAPYPFTTREPFPAMMPVNDVLIQLIDTPPVTDAHFEPYINSFARTADLVLLCMDGSSDDAPDDTLAVIRQLSARKTLLDDTTAFDETDFSKLHVKTRLIITRADDSDVDTRIEFLQELLPREIPTVRVEFDRDESRESLRNAIFESLGVICVYTKAPGKRAVYEDPFTVPIGGTVEDLAMRVHQDLADKLKFARIWGAEVHDGQSVGREHVLRDGDMLELHT</sequence>
<dbReference type="Gene3D" id="3.10.20.30">
    <property type="match status" value="1"/>
</dbReference>
<accession>E7C3P4</accession>
<feature type="coiled-coil region" evidence="1">
    <location>
        <begin position="12"/>
        <end position="59"/>
    </location>
</feature>
<proteinExistence type="predicted"/>
<evidence type="ECO:0000313" key="3">
    <source>
        <dbReference type="EMBL" id="ADI22068.1"/>
    </source>
</evidence>
<dbReference type="Pfam" id="PF01926">
    <property type="entry name" value="MMR_HSR1"/>
    <property type="match status" value="1"/>
</dbReference>
<dbReference type="GO" id="GO:0003924">
    <property type="term" value="F:GTPase activity"/>
    <property type="evidence" value="ECO:0007669"/>
    <property type="project" value="InterPro"/>
</dbReference>
<dbReference type="InterPro" id="IPR004095">
    <property type="entry name" value="TGS"/>
</dbReference>
<dbReference type="InterPro" id="IPR012675">
    <property type="entry name" value="Beta-grasp_dom_sf"/>
</dbReference>
<dbReference type="PROSITE" id="PS51880">
    <property type="entry name" value="TGS"/>
    <property type="match status" value="1"/>
</dbReference>
<feature type="domain" description="TGS" evidence="2">
    <location>
        <begin position="255"/>
        <end position="329"/>
    </location>
</feature>
<evidence type="ECO:0000256" key="1">
    <source>
        <dbReference type="SAM" id="Coils"/>
    </source>
</evidence>
<organism evidence="3">
    <name type="scientific">uncultured myxobacterium HF0200_08J13</name>
    <dbReference type="NCBI Taxonomy" id="723558"/>
    <lineage>
        <taxon>Bacteria</taxon>
        <taxon>Pseudomonadati</taxon>
        <taxon>Myxococcota</taxon>
        <taxon>Myxococcia</taxon>
        <taxon>Myxococcales</taxon>
        <taxon>environmental samples</taxon>
    </lineage>
</organism>
<dbReference type="SUPFAM" id="SSF52540">
    <property type="entry name" value="P-loop containing nucleoside triphosphate hydrolases"/>
    <property type="match status" value="1"/>
</dbReference>
<keyword evidence="1" id="KW-0175">Coiled coil</keyword>
<dbReference type="Gene3D" id="6.10.140.1070">
    <property type="match status" value="1"/>
</dbReference>
<dbReference type="SUPFAM" id="SSF81271">
    <property type="entry name" value="TGS-like"/>
    <property type="match status" value="1"/>
</dbReference>
<dbReference type="InterPro" id="IPR006073">
    <property type="entry name" value="GTP-bd"/>
</dbReference>
<reference evidence="3" key="1">
    <citation type="submission" date="2010-01" db="EMBL/GenBank/DDBJ databases">
        <title>Genome fragments of uncultured bacteria from the North Pacific subtropical Gyre.</title>
        <authorList>
            <person name="Pham V.D."/>
            <person name="Delong E.F."/>
        </authorList>
    </citation>
    <scope>NUCLEOTIDE SEQUENCE</scope>
</reference>
<dbReference type="InterPro" id="IPR045001">
    <property type="entry name" value="DRG"/>
</dbReference>
<dbReference type="PRINTS" id="PR00326">
    <property type="entry name" value="GTP1OBG"/>
</dbReference>
<evidence type="ECO:0000259" key="2">
    <source>
        <dbReference type="PROSITE" id="PS51880"/>
    </source>
</evidence>
<dbReference type="Pfam" id="PF02824">
    <property type="entry name" value="TGS"/>
    <property type="match status" value="1"/>
</dbReference>
<dbReference type="GO" id="GO:0005525">
    <property type="term" value="F:GTP binding"/>
    <property type="evidence" value="ECO:0007669"/>
    <property type="project" value="InterPro"/>
</dbReference>
<dbReference type="InterPro" id="IPR012676">
    <property type="entry name" value="TGS-like"/>
</dbReference>
<protein>
    <submittedName>
        <fullName evidence="3">Predicted GTPase</fullName>
    </submittedName>
</protein>
<dbReference type="AlphaFoldDB" id="E7C3P4"/>